<evidence type="ECO:0000313" key="1">
    <source>
        <dbReference type="EMBL" id="KAI4367652.1"/>
    </source>
</evidence>
<proteinExistence type="predicted"/>
<comment type="caution">
    <text evidence="1">The sequence shown here is derived from an EMBL/GenBank/DDBJ whole genome shotgun (WGS) entry which is preliminary data.</text>
</comment>
<dbReference type="Proteomes" id="UP001057402">
    <property type="component" value="Chromosome 6"/>
</dbReference>
<gene>
    <name evidence="1" type="ORF">MLD38_023363</name>
</gene>
<sequence length="262" mass="28496">MEEEGIGVVLARATELRLKISNCVHQASTDEQEEEEGGVGVEEERLLGICNAFEALESQLSSLQMLQQNHRYECEVALVEINCSRKMLLDKLKGYKGNDLEVIQEASLFAGENVEDDTNLLLPPYPACPLPHLLNLTSPRESIRNGITSSGPLAHVDDSEEDRAQDRSSTGTVGSVSKAVVAVLGIIAVLSLATSLRSTGGKNNNGPLRDLWVLLGSIIRRRSVPGRVLVMESGEARCLAPERVEVPFESVVATKDVNYWCG</sequence>
<accession>A0ACB9QLF1</accession>
<reference evidence="2" key="1">
    <citation type="journal article" date="2023" name="Front. Plant Sci.">
        <title>Chromosomal-level genome assembly of Melastoma candidum provides insights into trichome evolution.</title>
        <authorList>
            <person name="Zhong Y."/>
            <person name="Wu W."/>
            <person name="Sun C."/>
            <person name="Zou P."/>
            <person name="Liu Y."/>
            <person name="Dai S."/>
            <person name="Zhou R."/>
        </authorList>
    </citation>
    <scope>NUCLEOTIDE SEQUENCE [LARGE SCALE GENOMIC DNA]</scope>
</reference>
<protein>
    <submittedName>
        <fullName evidence="1">Uncharacterized protein</fullName>
    </submittedName>
</protein>
<keyword evidence="2" id="KW-1185">Reference proteome</keyword>
<name>A0ACB9QLF1_9MYRT</name>
<evidence type="ECO:0000313" key="2">
    <source>
        <dbReference type="Proteomes" id="UP001057402"/>
    </source>
</evidence>
<organism evidence="1 2">
    <name type="scientific">Melastoma candidum</name>
    <dbReference type="NCBI Taxonomy" id="119954"/>
    <lineage>
        <taxon>Eukaryota</taxon>
        <taxon>Viridiplantae</taxon>
        <taxon>Streptophyta</taxon>
        <taxon>Embryophyta</taxon>
        <taxon>Tracheophyta</taxon>
        <taxon>Spermatophyta</taxon>
        <taxon>Magnoliopsida</taxon>
        <taxon>eudicotyledons</taxon>
        <taxon>Gunneridae</taxon>
        <taxon>Pentapetalae</taxon>
        <taxon>rosids</taxon>
        <taxon>malvids</taxon>
        <taxon>Myrtales</taxon>
        <taxon>Melastomataceae</taxon>
        <taxon>Melastomatoideae</taxon>
        <taxon>Melastomateae</taxon>
        <taxon>Melastoma</taxon>
    </lineage>
</organism>
<dbReference type="EMBL" id="CM042885">
    <property type="protein sequence ID" value="KAI4367652.1"/>
    <property type="molecule type" value="Genomic_DNA"/>
</dbReference>